<dbReference type="Pfam" id="PF00589">
    <property type="entry name" value="Phage_integrase"/>
    <property type="match status" value="1"/>
</dbReference>
<dbReference type="CDD" id="cd00798">
    <property type="entry name" value="INT_XerDC_C"/>
    <property type="match status" value="1"/>
</dbReference>
<evidence type="ECO:0000256" key="6">
    <source>
        <dbReference type="ARBA" id="ARBA00022908"/>
    </source>
</evidence>
<dbReference type="GO" id="GO:0003677">
    <property type="term" value="F:DNA binding"/>
    <property type="evidence" value="ECO:0007669"/>
    <property type="project" value="UniProtKB-UniRule"/>
</dbReference>
<dbReference type="NCBIfam" id="NF001399">
    <property type="entry name" value="PRK00283.1"/>
    <property type="match status" value="1"/>
</dbReference>
<comment type="similarity">
    <text evidence="2">Belongs to the 'phage' integrase family. XerD subfamily.</text>
</comment>
<dbReference type="InterPro" id="IPR010998">
    <property type="entry name" value="Integrase_recombinase_N"/>
</dbReference>
<evidence type="ECO:0000313" key="13">
    <source>
        <dbReference type="EMBL" id="QMS85854.1"/>
    </source>
</evidence>
<keyword evidence="4 10" id="KW-0132">Cell division</keyword>
<dbReference type="Proteomes" id="UP000514720">
    <property type="component" value="Chromosome"/>
</dbReference>
<evidence type="ECO:0000256" key="8">
    <source>
        <dbReference type="ARBA" id="ARBA00023172"/>
    </source>
</evidence>
<reference evidence="13 14" key="1">
    <citation type="submission" date="2020-02" db="EMBL/GenBank/DDBJ databases">
        <authorList>
            <person name="Zheng R.K."/>
            <person name="Sun C.M."/>
        </authorList>
    </citation>
    <scope>NUCLEOTIDE SEQUENCE [LARGE SCALE GENOMIC DNA]</scope>
    <source>
        <strain evidence="14">zrk13</strain>
    </source>
</reference>
<dbReference type="InterPro" id="IPR011010">
    <property type="entry name" value="DNA_brk_join_enz"/>
</dbReference>
<dbReference type="GO" id="GO:0009037">
    <property type="term" value="F:tyrosine-based site-specific recombinase activity"/>
    <property type="evidence" value="ECO:0007669"/>
    <property type="project" value="UniProtKB-UniRule"/>
</dbReference>
<feature type="active site" evidence="10">
    <location>
        <position position="242"/>
    </location>
</feature>
<accession>A0A7L7KV29</accession>
<name>A0A7L7KV29_9MOLU</name>
<sequence length="305" mass="34660">MLQRLLKEYEYYLRITKGLSANSISSYVTDLTEYVEFVGRNYNINDPQMITKQHIRNFIARLKRKKSTVSSISRKMSAIRSFHKYLLLEKLVTTNIALGIRLPKKEKKLPVVLSVEEVDALMVAAGGSEALDIRNRAMLELLYGSGLRISELLELRMGDLHINMGFLNVSGKGNKERIVPIGAEASFALKKYLEQSRPHLKKVPGDILFVNSRGHAMSRVGFYKVLQNLTRKAGITKDVSPHTLRHSFASHLLANGVDLRVVQELLGHEDISTTQIYTHISKQQLQQVYEDYHPRAQQKGDDEDV</sequence>
<organism evidence="13 14">
    <name type="scientific">Candidatus Xianfuyuplasma coldseepsis</name>
    <dbReference type="NCBI Taxonomy" id="2782163"/>
    <lineage>
        <taxon>Bacteria</taxon>
        <taxon>Bacillati</taxon>
        <taxon>Mycoplasmatota</taxon>
        <taxon>Mollicutes</taxon>
        <taxon>Candidatus Izemoplasmatales</taxon>
        <taxon>Candidatus Izemoplasmataceae</taxon>
        <taxon>Candidatus Xianfuyuplasma</taxon>
    </lineage>
</organism>
<dbReference type="Gene3D" id="1.10.443.10">
    <property type="entry name" value="Intergrase catalytic core"/>
    <property type="match status" value="1"/>
</dbReference>
<evidence type="ECO:0000256" key="5">
    <source>
        <dbReference type="ARBA" id="ARBA00022829"/>
    </source>
</evidence>
<comment type="similarity">
    <text evidence="10">Belongs to the 'phage' integrase family. XerC subfamily.</text>
</comment>
<dbReference type="SUPFAM" id="SSF56349">
    <property type="entry name" value="DNA breaking-rejoining enzymes"/>
    <property type="match status" value="1"/>
</dbReference>
<keyword evidence="6 10" id="KW-0229">DNA integration</keyword>
<keyword evidence="5 10" id="KW-0159">Chromosome partition</keyword>
<keyword evidence="3 10" id="KW-0963">Cytoplasm</keyword>
<evidence type="ECO:0000256" key="2">
    <source>
        <dbReference type="ARBA" id="ARBA00010450"/>
    </source>
</evidence>
<feature type="active site" evidence="10">
    <location>
        <position position="268"/>
    </location>
</feature>
<feature type="domain" description="Core-binding (CB)" evidence="12">
    <location>
        <begin position="1"/>
        <end position="87"/>
    </location>
</feature>
<evidence type="ECO:0000256" key="9">
    <source>
        <dbReference type="ARBA" id="ARBA00023306"/>
    </source>
</evidence>
<gene>
    <name evidence="13" type="primary">xerD</name>
    <name evidence="10" type="synonym">xerC</name>
    <name evidence="13" type="ORF">G4Z02_08875</name>
</gene>
<dbReference type="NCBIfam" id="TIGR02225">
    <property type="entry name" value="recomb_XerD"/>
    <property type="match status" value="1"/>
</dbReference>
<dbReference type="Gene3D" id="1.10.150.130">
    <property type="match status" value="1"/>
</dbReference>
<proteinExistence type="inferred from homology"/>
<evidence type="ECO:0000313" key="14">
    <source>
        <dbReference type="Proteomes" id="UP000514720"/>
    </source>
</evidence>
<dbReference type="GO" id="GO:0005737">
    <property type="term" value="C:cytoplasm"/>
    <property type="evidence" value="ECO:0007669"/>
    <property type="project" value="UniProtKB-SubCell"/>
</dbReference>
<feature type="active site" description="O-(3'-phospho-DNA)-tyrosine intermediate" evidence="10">
    <location>
        <position position="277"/>
    </location>
</feature>
<keyword evidence="9 10" id="KW-0131">Cell cycle</keyword>
<keyword evidence="8 10" id="KW-0233">DNA recombination</keyword>
<dbReference type="PROSITE" id="PS51898">
    <property type="entry name" value="TYR_RECOMBINASE"/>
    <property type="match status" value="1"/>
</dbReference>
<dbReference type="InterPro" id="IPR002104">
    <property type="entry name" value="Integrase_catalytic"/>
</dbReference>
<dbReference type="GO" id="GO:0051301">
    <property type="term" value="P:cell division"/>
    <property type="evidence" value="ECO:0007669"/>
    <property type="project" value="UniProtKB-KW"/>
</dbReference>
<protein>
    <recommendedName>
        <fullName evidence="10">Tyrosine recombinase XerC</fullName>
    </recommendedName>
</protein>
<evidence type="ECO:0000259" key="12">
    <source>
        <dbReference type="PROSITE" id="PS51900"/>
    </source>
</evidence>
<dbReference type="EMBL" id="CP048914">
    <property type="protein sequence ID" value="QMS85854.1"/>
    <property type="molecule type" value="Genomic_DNA"/>
</dbReference>
<feature type="active site" evidence="10">
    <location>
        <position position="172"/>
    </location>
</feature>
<evidence type="ECO:0000256" key="1">
    <source>
        <dbReference type="ARBA" id="ARBA00004496"/>
    </source>
</evidence>
<dbReference type="PROSITE" id="PS51900">
    <property type="entry name" value="CB"/>
    <property type="match status" value="1"/>
</dbReference>
<evidence type="ECO:0000256" key="10">
    <source>
        <dbReference type="HAMAP-Rule" id="MF_01808"/>
    </source>
</evidence>
<dbReference type="HAMAP" id="MF_01808">
    <property type="entry name" value="Recomb_XerC_XerD"/>
    <property type="match status" value="1"/>
</dbReference>
<dbReference type="AlphaFoldDB" id="A0A7L7KV29"/>
<evidence type="ECO:0000256" key="7">
    <source>
        <dbReference type="ARBA" id="ARBA00023125"/>
    </source>
</evidence>
<evidence type="ECO:0000256" key="4">
    <source>
        <dbReference type="ARBA" id="ARBA00022618"/>
    </source>
</evidence>
<dbReference type="NCBIfam" id="NF040815">
    <property type="entry name" value="recomb_XerA_Arch"/>
    <property type="match status" value="1"/>
</dbReference>
<keyword evidence="14" id="KW-1185">Reference proteome</keyword>
<dbReference type="RefSeq" id="WP_258877666.1">
    <property type="nucleotide sequence ID" value="NZ_CP048914.1"/>
</dbReference>
<comment type="function">
    <text evidence="10">Site-specific tyrosine recombinase, which acts by catalyzing the cutting and rejoining of the recombining DNA molecules. The XerC-XerD complex is essential to convert dimers of the bacterial chromosome into monomers to permit their segregation at cell division. It also contributes to the segregational stability of plasmids.</text>
</comment>
<dbReference type="GO" id="GO:0006313">
    <property type="term" value="P:DNA transposition"/>
    <property type="evidence" value="ECO:0007669"/>
    <property type="project" value="UniProtKB-UniRule"/>
</dbReference>
<comment type="subcellular location">
    <subcellularLocation>
        <location evidence="1 10">Cytoplasm</location>
    </subcellularLocation>
</comment>
<dbReference type="KEGG" id="xcl:G4Z02_08875"/>
<dbReference type="InterPro" id="IPR050090">
    <property type="entry name" value="Tyrosine_recombinase_XerCD"/>
</dbReference>
<feature type="domain" description="Tyr recombinase" evidence="11">
    <location>
        <begin position="108"/>
        <end position="290"/>
    </location>
</feature>
<evidence type="ECO:0000256" key="3">
    <source>
        <dbReference type="ARBA" id="ARBA00022490"/>
    </source>
</evidence>
<dbReference type="Pfam" id="PF02899">
    <property type="entry name" value="Phage_int_SAM_1"/>
    <property type="match status" value="1"/>
</dbReference>
<dbReference type="InterPro" id="IPR044068">
    <property type="entry name" value="CB"/>
</dbReference>
<keyword evidence="7 10" id="KW-0238">DNA-binding</keyword>
<feature type="active site" evidence="10">
    <location>
        <position position="148"/>
    </location>
</feature>
<dbReference type="InterPro" id="IPR023009">
    <property type="entry name" value="Tyrosine_recombinase_XerC/XerD"/>
</dbReference>
<evidence type="ECO:0000259" key="11">
    <source>
        <dbReference type="PROSITE" id="PS51898"/>
    </source>
</evidence>
<dbReference type="InterPro" id="IPR013762">
    <property type="entry name" value="Integrase-like_cat_sf"/>
</dbReference>
<dbReference type="PANTHER" id="PTHR30349">
    <property type="entry name" value="PHAGE INTEGRASE-RELATED"/>
    <property type="match status" value="1"/>
</dbReference>
<dbReference type="InterPro" id="IPR004107">
    <property type="entry name" value="Integrase_SAM-like_N"/>
</dbReference>
<dbReference type="InterPro" id="IPR011932">
    <property type="entry name" value="Recomb_XerD"/>
</dbReference>
<dbReference type="PANTHER" id="PTHR30349:SF81">
    <property type="entry name" value="TYROSINE RECOMBINASE XERC"/>
    <property type="match status" value="1"/>
</dbReference>
<comment type="subunit">
    <text evidence="10">Forms a cyclic heterotetrameric complex composed of two molecules of XerC and two molecules of XerD.</text>
</comment>
<feature type="active site" evidence="10">
    <location>
        <position position="245"/>
    </location>
</feature>
<dbReference type="GO" id="GO:0007059">
    <property type="term" value="P:chromosome segregation"/>
    <property type="evidence" value="ECO:0007669"/>
    <property type="project" value="UniProtKB-UniRule"/>
</dbReference>